<dbReference type="Gene3D" id="3.40.50.12370">
    <property type="match status" value="1"/>
</dbReference>
<dbReference type="InterPro" id="IPR014729">
    <property type="entry name" value="Rossmann-like_a/b/a_fold"/>
</dbReference>
<feature type="domain" description="UspA" evidence="2">
    <location>
        <begin position="12"/>
        <end position="158"/>
    </location>
</feature>
<accession>A0A285E891</accession>
<evidence type="ECO:0000313" key="4">
    <source>
        <dbReference type="Proteomes" id="UP000219514"/>
    </source>
</evidence>
<dbReference type="RefSeq" id="WP_097204886.1">
    <property type="nucleotide sequence ID" value="NZ_JACHXB010000001.1"/>
</dbReference>
<dbReference type="Pfam" id="PF00582">
    <property type="entry name" value="Usp"/>
    <property type="match status" value="2"/>
</dbReference>
<dbReference type="Gene3D" id="3.40.50.620">
    <property type="entry name" value="HUPs"/>
    <property type="match status" value="1"/>
</dbReference>
<gene>
    <name evidence="3" type="ORF">SAMN06893097_1011043</name>
</gene>
<dbReference type="Proteomes" id="UP000219514">
    <property type="component" value="Unassembled WGS sequence"/>
</dbReference>
<comment type="similarity">
    <text evidence="1">Belongs to the universal stress protein A family.</text>
</comment>
<dbReference type="PRINTS" id="PR01438">
    <property type="entry name" value="UNVRSLSTRESS"/>
</dbReference>
<sequence length="294" mass="29713">MSAPDSAGRPLRVIVGYDGSPSAVNAIEAAATLVPSATASVLHLWEPPFTSPELRQRLAGRASGLQQLGELLETEGRAEAERLAGNGVKLARAAGWEAEPMVKRAFGGDGYQFARTAEEMDADLVVVGTRGLGGVRAALGSVSELVVHVSPVPVLVVPYPLTTSEWAAATSGPVLVGTDGSAGAARAIDSAAALFPSRRQLLVAVAEPGPGPGPTAPDGAELLTVPCSGRPGSARATASTLAETAANRGAAVVVVGSRGRSASRELLVGSVPRALLHCAHRPVLVVPRSPVGTA</sequence>
<dbReference type="PANTHER" id="PTHR46268:SF6">
    <property type="entry name" value="UNIVERSAL STRESS PROTEIN UP12"/>
    <property type="match status" value="1"/>
</dbReference>
<reference evidence="3 4" key="1">
    <citation type="submission" date="2017-09" db="EMBL/GenBank/DDBJ databases">
        <authorList>
            <person name="Ehlers B."/>
            <person name="Leendertz F.H."/>
        </authorList>
    </citation>
    <scope>NUCLEOTIDE SEQUENCE [LARGE SCALE GENOMIC DNA]</scope>
    <source>
        <strain evidence="3 4">DSM 46844</strain>
    </source>
</reference>
<name>A0A285E891_9ACTN</name>
<dbReference type="EMBL" id="OBDO01000001">
    <property type="protein sequence ID" value="SNX95235.1"/>
    <property type="molecule type" value="Genomic_DNA"/>
</dbReference>
<evidence type="ECO:0000259" key="2">
    <source>
        <dbReference type="Pfam" id="PF00582"/>
    </source>
</evidence>
<dbReference type="InterPro" id="IPR006015">
    <property type="entry name" value="Universal_stress_UspA"/>
</dbReference>
<dbReference type="SUPFAM" id="SSF52402">
    <property type="entry name" value="Adenine nucleotide alpha hydrolases-like"/>
    <property type="match status" value="2"/>
</dbReference>
<evidence type="ECO:0000256" key="1">
    <source>
        <dbReference type="ARBA" id="ARBA00008791"/>
    </source>
</evidence>
<evidence type="ECO:0000313" key="3">
    <source>
        <dbReference type="EMBL" id="SNX95235.1"/>
    </source>
</evidence>
<protein>
    <submittedName>
        <fullName evidence="3">Nucleotide-binding universal stress protein, UspA family</fullName>
    </submittedName>
</protein>
<keyword evidence="4" id="KW-1185">Reference proteome</keyword>
<dbReference type="InterPro" id="IPR006016">
    <property type="entry name" value="UspA"/>
</dbReference>
<proteinExistence type="inferred from homology"/>
<feature type="domain" description="UspA" evidence="2">
    <location>
        <begin position="238"/>
        <end position="287"/>
    </location>
</feature>
<organism evidence="3 4">
    <name type="scientific">Geodermatophilus sabuli</name>
    <dbReference type="NCBI Taxonomy" id="1564158"/>
    <lineage>
        <taxon>Bacteria</taxon>
        <taxon>Bacillati</taxon>
        <taxon>Actinomycetota</taxon>
        <taxon>Actinomycetes</taxon>
        <taxon>Geodermatophilales</taxon>
        <taxon>Geodermatophilaceae</taxon>
        <taxon>Geodermatophilus</taxon>
    </lineage>
</organism>
<dbReference type="PANTHER" id="PTHR46268">
    <property type="entry name" value="STRESS RESPONSE PROTEIN NHAX"/>
    <property type="match status" value="1"/>
</dbReference>
<dbReference type="OrthoDB" id="3473874at2"/>
<dbReference type="AlphaFoldDB" id="A0A285E891"/>